<proteinExistence type="predicted"/>
<feature type="region of interest" description="Disordered" evidence="1">
    <location>
        <begin position="427"/>
        <end position="449"/>
    </location>
</feature>
<evidence type="ECO:0000313" key="4">
    <source>
        <dbReference type="Proteomes" id="UP001381693"/>
    </source>
</evidence>
<feature type="transmembrane region" description="Helical" evidence="2">
    <location>
        <begin position="59"/>
        <end position="82"/>
    </location>
</feature>
<dbReference type="AlphaFoldDB" id="A0AAN9A552"/>
<sequence>MTQQEAGNTLPIILFVLSAVAFIIGGTCLWIKSETPCDTSSEYGTYYEIYSICWNRNDALTISGTIFLTLGVALFITGFLYICVSRSKSTKAQPQTLFVRGQSPYDLRLQDPRNRVHRIRPIVYEEEYPKPKAEETQSRVHHIRPTVYEEEYPRPKAEETQSRVHRIRPTVYEKEYPRPKAQHHRDFVRFDIPESFDKRIHVQEVGNRNPMIEYANNSYPSSSLANADESTSYNERQGYQQIFQNNTSRYAHVSANQRNNLLDSDKPVPLDRDTPNFQTQNFQNYTSRYTTVSANPRSDFVNPDELMPLERVIPSHQQENFQNQASTYTTVSANPRRDFVNTDELMPLERNIPYHKQENFQNHASTYTTVSANPRRYFVRTDEFIPLDTDMPRYQQQNSLNQGSRYTNMNANLRSTLVNTDDPAVLKNERPDYHPENEHNTTANTTRTTNTNAAATNTAVTIVSRSTSPLIFDGVQAPPATPVDNLRSTNYFDKQINPKNNPRRKAVRFSL</sequence>
<comment type="caution">
    <text evidence="3">The sequence shown here is derived from an EMBL/GenBank/DDBJ whole genome shotgun (WGS) entry which is preliminary data.</text>
</comment>
<name>A0AAN9A552_HALRR</name>
<accession>A0AAN9A552</accession>
<evidence type="ECO:0000256" key="1">
    <source>
        <dbReference type="SAM" id="MobiDB-lite"/>
    </source>
</evidence>
<keyword evidence="2" id="KW-1133">Transmembrane helix</keyword>
<keyword evidence="2" id="KW-0472">Membrane</keyword>
<feature type="compositionally biased region" description="Low complexity" evidence="1">
    <location>
        <begin position="440"/>
        <end position="449"/>
    </location>
</feature>
<reference evidence="3 4" key="1">
    <citation type="submission" date="2023-11" db="EMBL/GenBank/DDBJ databases">
        <title>Halocaridina rubra genome assembly.</title>
        <authorList>
            <person name="Smith C."/>
        </authorList>
    </citation>
    <scope>NUCLEOTIDE SEQUENCE [LARGE SCALE GENOMIC DNA]</scope>
    <source>
        <strain evidence="3">EP-1</strain>
        <tissue evidence="3">Whole</tissue>
    </source>
</reference>
<keyword evidence="4" id="KW-1185">Reference proteome</keyword>
<keyword evidence="2" id="KW-0812">Transmembrane</keyword>
<evidence type="ECO:0000256" key="2">
    <source>
        <dbReference type="SAM" id="Phobius"/>
    </source>
</evidence>
<gene>
    <name evidence="3" type="ORF">SK128_007374</name>
</gene>
<protein>
    <submittedName>
        <fullName evidence="3">Uncharacterized protein</fullName>
    </submittedName>
</protein>
<evidence type="ECO:0000313" key="3">
    <source>
        <dbReference type="EMBL" id="KAK7069982.1"/>
    </source>
</evidence>
<organism evidence="3 4">
    <name type="scientific">Halocaridina rubra</name>
    <name type="common">Hawaiian red shrimp</name>
    <dbReference type="NCBI Taxonomy" id="373956"/>
    <lineage>
        <taxon>Eukaryota</taxon>
        <taxon>Metazoa</taxon>
        <taxon>Ecdysozoa</taxon>
        <taxon>Arthropoda</taxon>
        <taxon>Crustacea</taxon>
        <taxon>Multicrustacea</taxon>
        <taxon>Malacostraca</taxon>
        <taxon>Eumalacostraca</taxon>
        <taxon>Eucarida</taxon>
        <taxon>Decapoda</taxon>
        <taxon>Pleocyemata</taxon>
        <taxon>Caridea</taxon>
        <taxon>Atyoidea</taxon>
        <taxon>Atyidae</taxon>
        <taxon>Halocaridina</taxon>
    </lineage>
</organism>
<feature type="compositionally biased region" description="Basic and acidic residues" evidence="1">
    <location>
        <begin position="427"/>
        <end position="439"/>
    </location>
</feature>
<dbReference type="Proteomes" id="UP001381693">
    <property type="component" value="Unassembled WGS sequence"/>
</dbReference>
<feature type="transmembrane region" description="Helical" evidence="2">
    <location>
        <begin position="12"/>
        <end position="31"/>
    </location>
</feature>
<dbReference type="EMBL" id="JAXCGZ010015624">
    <property type="protein sequence ID" value="KAK7069982.1"/>
    <property type="molecule type" value="Genomic_DNA"/>
</dbReference>